<dbReference type="InterPro" id="IPR036390">
    <property type="entry name" value="WH_DNA-bd_sf"/>
</dbReference>
<protein>
    <submittedName>
        <fullName evidence="6">Transcription regulator protein</fullName>
    </submittedName>
</protein>
<evidence type="ECO:0000256" key="1">
    <source>
        <dbReference type="ARBA" id="ARBA00009437"/>
    </source>
</evidence>
<evidence type="ECO:0000256" key="3">
    <source>
        <dbReference type="ARBA" id="ARBA00023125"/>
    </source>
</evidence>
<dbReference type="SUPFAM" id="SSF53850">
    <property type="entry name" value="Periplasmic binding protein-like II"/>
    <property type="match status" value="1"/>
</dbReference>
<dbReference type="EMBL" id="FLUO01000001">
    <property type="protein sequence ID" value="SBW06351.1"/>
    <property type="molecule type" value="Genomic_DNA"/>
</dbReference>
<dbReference type="PANTHER" id="PTHR30419">
    <property type="entry name" value="HTH-TYPE TRANSCRIPTIONAL REGULATOR YBHD"/>
    <property type="match status" value="1"/>
</dbReference>
<evidence type="ECO:0000313" key="6">
    <source>
        <dbReference type="EMBL" id="SBW06351.1"/>
    </source>
</evidence>
<dbReference type="Gene3D" id="3.40.190.290">
    <property type="match status" value="1"/>
</dbReference>
<dbReference type="Pfam" id="PF00126">
    <property type="entry name" value="HTH_1"/>
    <property type="match status" value="1"/>
</dbReference>
<dbReference type="GO" id="GO:0003677">
    <property type="term" value="F:DNA binding"/>
    <property type="evidence" value="ECO:0007669"/>
    <property type="project" value="UniProtKB-KW"/>
</dbReference>
<keyword evidence="2" id="KW-0805">Transcription regulation</keyword>
<name>A0A212K3R6_9PROT</name>
<keyword evidence="3" id="KW-0238">DNA-binding</keyword>
<gene>
    <name evidence="6" type="ORF">KL86APRO_12095</name>
</gene>
<dbReference type="GO" id="GO:0003700">
    <property type="term" value="F:DNA-binding transcription factor activity"/>
    <property type="evidence" value="ECO:0007669"/>
    <property type="project" value="InterPro"/>
</dbReference>
<feature type="domain" description="HTH lysR-type" evidence="5">
    <location>
        <begin position="1"/>
        <end position="60"/>
    </location>
</feature>
<dbReference type="InterPro" id="IPR005119">
    <property type="entry name" value="LysR_subst-bd"/>
</dbReference>
<dbReference type="InterPro" id="IPR050950">
    <property type="entry name" value="HTH-type_LysR_regulators"/>
</dbReference>
<organism evidence="6">
    <name type="scientific">uncultured Alphaproteobacteria bacterium</name>
    <dbReference type="NCBI Taxonomy" id="91750"/>
    <lineage>
        <taxon>Bacteria</taxon>
        <taxon>Pseudomonadati</taxon>
        <taxon>Pseudomonadota</taxon>
        <taxon>Alphaproteobacteria</taxon>
        <taxon>environmental samples</taxon>
    </lineage>
</organism>
<dbReference type="CDD" id="cd08421">
    <property type="entry name" value="PBP2_LTTR_like_1"/>
    <property type="match status" value="1"/>
</dbReference>
<dbReference type="GO" id="GO:0005829">
    <property type="term" value="C:cytosol"/>
    <property type="evidence" value="ECO:0007669"/>
    <property type="project" value="TreeGrafter"/>
</dbReference>
<comment type="similarity">
    <text evidence="1">Belongs to the LysR transcriptional regulatory family.</text>
</comment>
<dbReference type="SUPFAM" id="SSF46785">
    <property type="entry name" value="Winged helix' DNA-binding domain"/>
    <property type="match status" value="1"/>
</dbReference>
<dbReference type="InterPro" id="IPR036388">
    <property type="entry name" value="WH-like_DNA-bd_sf"/>
</dbReference>
<dbReference type="Pfam" id="PF03466">
    <property type="entry name" value="LysR_substrate"/>
    <property type="match status" value="1"/>
</dbReference>
<keyword evidence="4" id="KW-0804">Transcription</keyword>
<evidence type="ECO:0000259" key="5">
    <source>
        <dbReference type="PROSITE" id="PS50931"/>
    </source>
</evidence>
<dbReference type="InterPro" id="IPR000847">
    <property type="entry name" value="LysR_HTH_N"/>
</dbReference>
<dbReference type="AlphaFoldDB" id="A0A212K3R6"/>
<evidence type="ECO:0000256" key="4">
    <source>
        <dbReference type="ARBA" id="ARBA00023163"/>
    </source>
</evidence>
<dbReference type="PANTHER" id="PTHR30419:SF2">
    <property type="entry name" value="LYSR FAMILY TRANSCRIPTIONAL REGULATOR"/>
    <property type="match status" value="1"/>
</dbReference>
<proteinExistence type="inferred from homology"/>
<reference evidence="6" key="1">
    <citation type="submission" date="2016-04" db="EMBL/GenBank/DDBJ databases">
        <authorList>
            <person name="Evans L.H."/>
            <person name="Alamgir A."/>
            <person name="Owens N."/>
            <person name="Weber N.D."/>
            <person name="Virtaneva K."/>
            <person name="Barbian K."/>
            <person name="Babar A."/>
            <person name="Rosenke K."/>
        </authorList>
    </citation>
    <scope>NUCLEOTIDE SEQUENCE</scope>
    <source>
        <strain evidence="6">86</strain>
    </source>
</reference>
<dbReference type="PROSITE" id="PS50931">
    <property type="entry name" value="HTH_LYSR"/>
    <property type="match status" value="1"/>
</dbReference>
<accession>A0A212K3R6</accession>
<sequence length="303" mass="31706">MSYDLTDLRLFAAIVDAGSITAGAARAGLALASASARVIGMEQALGAPLLERLPRGVRPTPAGHALAHHARLVLEQMERLRGDLRAHARGGLRGHIRLLSNTAALEEHLPDALALWLAANPGVSIDLAERESRAVALGIASGQGDVGVLADCADAEGLETFTFRIDRLYAVLPPGHRLAAADAASFADLLEEDFVASPADSAIGEHLAMRAARLGRSFAPRVRLRGFDAICRMVGRGVGVAVMPETAARRGASAFGVTPLPLADPWAVRRLAICARAVDALPAHARSLVAHLVAAADHSTRSQ</sequence>
<dbReference type="Gene3D" id="1.10.10.10">
    <property type="entry name" value="Winged helix-like DNA-binding domain superfamily/Winged helix DNA-binding domain"/>
    <property type="match status" value="1"/>
</dbReference>
<evidence type="ECO:0000256" key="2">
    <source>
        <dbReference type="ARBA" id="ARBA00023015"/>
    </source>
</evidence>